<evidence type="ECO:0000313" key="1">
    <source>
        <dbReference type="EMBL" id="MFK4272620.1"/>
    </source>
</evidence>
<dbReference type="Proteomes" id="UP001620295">
    <property type="component" value="Unassembled WGS sequence"/>
</dbReference>
<dbReference type="EMBL" id="JBJDQH010000029">
    <property type="protein sequence ID" value="MFK4272620.1"/>
    <property type="molecule type" value="Genomic_DNA"/>
</dbReference>
<protein>
    <recommendedName>
        <fullName evidence="3">Transposase</fullName>
    </recommendedName>
</protein>
<sequence length="119" mass="13188">MTVVGRALLPESMRAYWGLATDFLSDASSRLTRLKTGLAQHELTQDAALALQEAVQTGIEQFLGTLRKAAQMPHSRQTGRVIERLVSTGEMVLTLLGWARQSVEQLFADTDHARHCPTR</sequence>
<organism evidence="1 2">
    <name type="scientific">Streptomyces milbemycinicus</name>
    <dbReference type="NCBI Taxonomy" id="476552"/>
    <lineage>
        <taxon>Bacteria</taxon>
        <taxon>Bacillati</taxon>
        <taxon>Actinomycetota</taxon>
        <taxon>Actinomycetes</taxon>
        <taxon>Kitasatosporales</taxon>
        <taxon>Streptomycetaceae</taxon>
        <taxon>Streptomyces</taxon>
    </lineage>
</organism>
<reference evidence="1 2" key="1">
    <citation type="submission" date="2024-11" db="EMBL/GenBank/DDBJ databases">
        <title>The Natural Products Discovery Center: Release of the First 8490 Sequenced Strains for Exploring Actinobacteria Biosynthetic Diversity.</title>
        <authorList>
            <person name="Kalkreuter E."/>
            <person name="Kautsar S.A."/>
            <person name="Yang D."/>
            <person name="Bader C.D."/>
            <person name="Teijaro C.N."/>
            <person name="Fluegel L."/>
            <person name="Davis C.M."/>
            <person name="Simpson J.R."/>
            <person name="Lauterbach L."/>
            <person name="Steele A.D."/>
            <person name="Gui C."/>
            <person name="Meng S."/>
            <person name="Li G."/>
            <person name="Viehrig K."/>
            <person name="Ye F."/>
            <person name="Su P."/>
            <person name="Kiefer A.F."/>
            <person name="Nichols A."/>
            <person name="Cepeda A.J."/>
            <person name="Yan W."/>
            <person name="Fan B."/>
            <person name="Jiang Y."/>
            <person name="Adhikari A."/>
            <person name="Zheng C.-J."/>
            <person name="Schuster L."/>
            <person name="Cowan T.M."/>
            <person name="Smanski M.J."/>
            <person name="Chevrette M.G."/>
            <person name="De Carvalho L.P.S."/>
            <person name="Shen B."/>
        </authorList>
    </citation>
    <scope>NUCLEOTIDE SEQUENCE [LARGE SCALE GENOMIC DNA]</scope>
    <source>
        <strain evidence="1 2">NPDC020863</strain>
    </source>
</reference>
<accession>A0ABW8M6P3</accession>
<name>A0ABW8M6P3_9ACTN</name>
<evidence type="ECO:0000313" key="2">
    <source>
        <dbReference type="Proteomes" id="UP001620295"/>
    </source>
</evidence>
<comment type="caution">
    <text evidence="1">The sequence shown here is derived from an EMBL/GenBank/DDBJ whole genome shotgun (WGS) entry which is preliminary data.</text>
</comment>
<keyword evidence="2" id="KW-1185">Reference proteome</keyword>
<gene>
    <name evidence="1" type="ORF">ACI2L5_48250</name>
</gene>
<proteinExistence type="predicted"/>
<dbReference type="RefSeq" id="WP_404748906.1">
    <property type="nucleotide sequence ID" value="NZ_JBJDQH010000029.1"/>
</dbReference>
<evidence type="ECO:0008006" key="3">
    <source>
        <dbReference type="Google" id="ProtNLM"/>
    </source>
</evidence>